<name>A0A0H3CAG4_CAUVN</name>
<keyword evidence="2" id="KW-1185">Reference proteome</keyword>
<dbReference type="Pfam" id="PF13489">
    <property type="entry name" value="Methyltransf_23"/>
    <property type="match status" value="1"/>
</dbReference>
<dbReference type="AlphaFoldDB" id="A0A0H3CAG4"/>
<protein>
    <submittedName>
        <fullName evidence="1">Methyltransferase</fullName>
        <ecNumber evidence="1">2.1.1.-</ecNumber>
    </submittedName>
</protein>
<dbReference type="InterPro" id="IPR029063">
    <property type="entry name" value="SAM-dependent_MTases_sf"/>
</dbReference>
<evidence type="ECO:0000313" key="1">
    <source>
        <dbReference type="EMBL" id="ACL96450.1"/>
    </source>
</evidence>
<keyword evidence="1" id="KW-0489">Methyltransferase</keyword>
<dbReference type="KEGG" id="ccs:CCNA_02985"/>
<dbReference type="PATRIC" id="fig|565050.3.peg.2912"/>
<dbReference type="GeneID" id="7333274"/>
<dbReference type="EMBL" id="CP001340">
    <property type="protein sequence ID" value="ACL96450.1"/>
    <property type="molecule type" value="Genomic_DNA"/>
</dbReference>
<evidence type="ECO:0000313" key="2">
    <source>
        <dbReference type="Proteomes" id="UP000001364"/>
    </source>
</evidence>
<keyword evidence="1" id="KW-0808">Transferase</keyword>
<dbReference type="GO" id="GO:0008168">
    <property type="term" value="F:methyltransferase activity"/>
    <property type="evidence" value="ECO:0007669"/>
    <property type="project" value="UniProtKB-KW"/>
</dbReference>
<dbReference type="Gene3D" id="3.40.50.150">
    <property type="entry name" value="Vaccinia Virus protein VP39"/>
    <property type="match status" value="1"/>
</dbReference>
<dbReference type="SMR" id="A0A0H3CAG4"/>
<dbReference type="HOGENOM" id="CLU_082726_0_1_5"/>
<dbReference type="CDD" id="cd02440">
    <property type="entry name" value="AdoMet_MTases"/>
    <property type="match status" value="1"/>
</dbReference>
<gene>
    <name evidence="1" type="ordered locus">CCNA_02985</name>
</gene>
<dbReference type="EC" id="2.1.1.-" evidence="1"/>
<dbReference type="RefSeq" id="YP_002518358.1">
    <property type="nucleotide sequence ID" value="NC_011916.1"/>
</dbReference>
<dbReference type="SUPFAM" id="SSF53335">
    <property type="entry name" value="S-adenosyl-L-methionine-dependent methyltransferases"/>
    <property type="match status" value="1"/>
</dbReference>
<accession>A0A0H3CAG4</accession>
<dbReference type="Proteomes" id="UP000001364">
    <property type="component" value="Chromosome"/>
</dbReference>
<organism evidence="1 2">
    <name type="scientific">Caulobacter vibrioides (strain NA1000 / CB15N)</name>
    <name type="common">Caulobacter crescentus</name>
    <dbReference type="NCBI Taxonomy" id="565050"/>
    <lineage>
        <taxon>Bacteria</taxon>
        <taxon>Pseudomonadati</taxon>
        <taxon>Pseudomonadota</taxon>
        <taxon>Alphaproteobacteria</taxon>
        <taxon>Caulobacterales</taxon>
        <taxon>Caulobacteraceae</taxon>
        <taxon>Caulobacter</taxon>
    </lineage>
</organism>
<dbReference type="GO" id="GO:0032259">
    <property type="term" value="P:methylation"/>
    <property type="evidence" value="ECO:0007669"/>
    <property type="project" value="UniProtKB-KW"/>
</dbReference>
<dbReference type="PANTHER" id="PTHR43464">
    <property type="entry name" value="METHYLTRANSFERASE"/>
    <property type="match status" value="1"/>
</dbReference>
<dbReference type="PhylomeDB" id="A0A0H3CAG4"/>
<sequence length="241" mass="26348">MDRLIYDRIRDLEADHWWFVGRRQILRGLLRRIGTPAGAKILEVGCGAGGNVPLLRDFGAVTALEPDDESRAYASQRLGLAVDTGLLPDGLPYAPESFDLVCAFDVVEHVDDDAASVQALARLVKPGGAILTTVPAYQWMWSHHDVLHHHKRRYRLPAYRALFEAAGLTIETATYFNTLLFPLAAAQRTVKRLLDDKSADDAMPPKALNKALATVFALETPLATGPGLPFGLSIAVIARKA</sequence>
<dbReference type="RefSeq" id="WP_010920731.1">
    <property type="nucleotide sequence ID" value="NC_011916.1"/>
</dbReference>
<dbReference type="PANTHER" id="PTHR43464:SF94">
    <property type="entry name" value="MALONYL-[ACYL-CARRIER PROTEIN] O-METHYLTRANSFERASE"/>
    <property type="match status" value="1"/>
</dbReference>
<dbReference type="OrthoDB" id="9810247at2"/>
<proteinExistence type="predicted"/>
<reference evidence="1 2" key="1">
    <citation type="journal article" date="2010" name="J. Bacteriol.">
        <title>The genetic basis of laboratory adaptation in Caulobacter crescentus.</title>
        <authorList>
            <person name="Marks M.E."/>
            <person name="Castro-Rojas C.M."/>
            <person name="Teiling C."/>
            <person name="Du L."/>
            <person name="Kapatral V."/>
            <person name="Walunas T.L."/>
            <person name="Crosson S."/>
        </authorList>
    </citation>
    <scope>NUCLEOTIDE SEQUENCE [LARGE SCALE GENOMIC DNA]</scope>
    <source>
        <strain evidence="2">NA1000 / CB15N</strain>
    </source>
</reference>